<dbReference type="InterPro" id="IPR011041">
    <property type="entry name" value="Quinoprot_gluc/sorb_DH_b-prop"/>
</dbReference>
<gene>
    <name evidence="7" type="ORF">LF1_26000</name>
</gene>
<dbReference type="InterPro" id="IPR009056">
    <property type="entry name" value="Cyt_c-like_dom"/>
</dbReference>
<evidence type="ECO:0000313" key="8">
    <source>
        <dbReference type="Proteomes" id="UP000322699"/>
    </source>
</evidence>
<dbReference type="Gene3D" id="1.25.10.10">
    <property type="entry name" value="Leucine-rich Repeat Variant"/>
    <property type="match status" value="1"/>
</dbReference>
<evidence type="ECO:0000256" key="1">
    <source>
        <dbReference type="ARBA" id="ARBA00022617"/>
    </source>
</evidence>
<dbReference type="InterPro" id="IPR055557">
    <property type="entry name" value="DUF7133"/>
</dbReference>
<dbReference type="Gene3D" id="1.10.760.10">
    <property type="entry name" value="Cytochrome c-like domain"/>
    <property type="match status" value="1"/>
</dbReference>
<dbReference type="SUPFAM" id="SSF46626">
    <property type="entry name" value="Cytochrome c"/>
    <property type="match status" value="1"/>
</dbReference>
<dbReference type="Pfam" id="PF23500">
    <property type="entry name" value="DUF7133"/>
    <property type="match status" value="1"/>
</dbReference>
<dbReference type="PANTHER" id="PTHR33546">
    <property type="entry name" value="LARGE, MULTIFUNCTIONAL SECRETED PROTEIN-RELATED"/>
    <property type="match status" value="1"/>
</dbReference>
<dbReference type="InterPro" id="IPR036909">
    <property type="entry name" value="Cyt_c-like_dom_sf"/>
</dbReference>
<dbReference type="InterPro" id="IPR008979">
    <property type="entry name" value="Galactose-bd-like_sf"/>
</dbReference>
<dbReference type="OrthoDB" id="223239at2"/>
<dbReference type="SUPFAM" id="SSF50952">
    <property type="entry name" value="Soluble quinoprotein glucose dehydrogenase"/>
    <property type="match status" value="1"/>
</dbReference>
<accession>A0A5B1CIH5</accession>
<dbReference type="InterPro" id="IPR011989">
    <property type="entry name" value="ARM-like"/>
</dbReference>
<dbReference type="Pfam" id="PF13646">
    <property type="entry name" value="HEAT_2"/>
    <property type="match status" value="1"/>
</dbReference>
<organism evidence="7 8">
    <name type="scientific">Rubripirellula obstinata</name>
    <dbReference type="NCBI Taxonomy" id="406547"/>
    <lineage>
        <taxon>Bacteria</taxon>
        <taxon>Pseudomonadati</taxon>
        <taxon>Planctomycetota</taxon>
        <taxon>Planctomycetia</taxon>
        <taxon>Pirellulales</taxon>
        <taxon>Pirellulaceae</taxon>
        <taxon>Rubripirellula</taxon>
    </lineage>
</organism>
<protein>
    <recommendedName>
        <fullName evidence="6">Cytochrome c domain-containing protein</fullName>
    </recommendedName>
</protein>
<dbReference type="InterPro" id="IPR016024">
    <property type="entry name" value="ARM-type_fold"/>
</dbReference>
<dbReference type="GO" id="GO:0009055">
    <property type="term" value="F:electron transfer activity"/>
    <property type="evidence" value="ECO:0007669"/>
    <property type="project" value="InterPro"/>
</dbReference>
<proteinExistence type="predicted"/>
<evidence type="ECO:0000259" key="6">
    <source>
        <dbReference type="PROSITE" id="PS51007"/>
    </source>
</evidence>
<dbReference type="Gene3D" id="2.120.10.30">
    <property type="entry name" value="TolB, C-terminal domain"/>
    <property type="match status" value="1"/>
</dbReference>
<dbReference type="NCBIfam" id="TIGR02603">
    <property type="entry name" value="CxxCH_TIGR02603"/>
    <property type="match status" value="1"/>
</dbReference>
<dbReference type="Gene3D" id="2.60.120.260">
    <property type="entry name" value="Galactose-binding domain-like"/>
    <property type="match status" value="1"/>
</dbReference>
<dbReference type="RefSeq" id="WP_084422335.1">
    <property type="nucleotide sequence ID" value="NZ_VRLW01000001.1"/>
</dbReference>
<dbReference type="SUPFAM" id="SSF48371">
    <property type="entry name" value="ARM repeat"/>
    <property type="match status" value="2"/>
</dbReference>
<sequence>MEGLRPSLSLTRFYKHFSRSRSRSLPVSVPIWAFVILLSLVIHPRDASAAEAQWIWATGSSLSKPIATGETCYFRKAINLRTPGEGRIEIAADDQYELYLNEELIGRGKSARQLKQYDISDRLEVGRNVVAIKVINTNGKTAALAARVSVKPNVKTSNGQAKWYTFSTDPSWKTTTDKMAMWETVVFNDRLWGSAASYGKLGDTSPWDKQESVASTQPPAPPEALKPKSQLPKVASNEKTAAPDADDSAVEKEVEQRERFQIQKGFGVQRVLDDDKVGSVLAMDFNEFGHIIVSQEGGPLLMVFDQDDDGIPETVRTYCDKVNSCQGILALNGEVFVTGEGPEGSALYRLTDADRNGSLEKVKAIVKFKGQPGEHGAHGLRLGPDGMIYVVLGGFVQADAEAGPGETLIDSYEGDLLPRYEDPAGHGRGVKAPGGTVIRTNIDGTVVERVAGGIRNAYDLVFHPSGGMFVHDSDMEADVDTAWFRPTALFDVTEAAEFGWRPGWAKWPSYYVDRLPDLLDTGRGSPTGALCYEHYMFPVRYHNSLFLADWSEGRILNVRLKPNGSGYTADSEVFLKGQPLNVTDLAVGPDGAMYFCTGGRGTAGGVYRVVYKGDIPDRMKNLGVGIAAAIRQPQLESAWARQEVASIKRELGDKWGQLVAGVAYSNDNPSHYRTRAMDLMQLFGPVPSEDLIIELSRAPSEAVRGRAARLMGLHPGDRSAKRLVELLSDSNKAVQRAACEAILRSGQIPKTADEVLPLLGDDDRTLAFVARRVLERIPTPIWRGEVLASPEPRVAIVGMLALVNADTTEATCLSVTERASELMADFLSDADFVDTLRLCQVALHRGKISPEKVTYLRDQIAAEFPAGDHRMNHEVIRLCAYLQADSVAERALDYINDSQNPTMDRTLVAMCLQFISHDWTAKQRFEILKYYENTANAATTGSLSMYLMAVTRDFAKSLSQEDVQAILEQGSVWRNAALAAIYKLPRPVDEKTAELLRTLDRSVADDPRPGDLQRRLRTGIIAMLATASDEKSGAYLRKMWRSEPERRAVIAMALAQNPDGENWDYLVRSLNVLDEQTADEVIRALLSVQIATDDPMALRQLILVGLRAEADPHSTSEMGADKNGFENVEKLLEHWTGMERPQGAKRSMKPWQKWYAETYPDRRPAELPKADESRWDFDQLVTYLDSTEGRFGDPVHGKSVYSKAQCASCHRFDDVGSSVGPSLSSLSRRLSKREVLEAILYPAHVVSDQYASKKVLTLDGRILVGMVSQSGTEAIEIRDANNQVTMINESEVDQILPSTSSIMPSGLLDDLKLSEISDLMSYMKLIPAEQVASRP</sequence>
<dbReference type="EMBL" id="VRLW01000001">
    <property type="protein sequence ID" value="KAA1260061.1"/>
    <property type="molecule type" value="Genomic_DNA"/>
</dbReference>
<dbReference type="InterPro" id="IPR013427">
    <property type="entry name" value="Haem-bd_dom_put"/>
</dbReference>
<comment type="caution">
    <text evidence="7">The sequence shown here is derived from an EMBL/GenBank/DDBJ whole genome shotgun (WGS) entry which is preliminary data.</text>
</comment>
<keyword evidence="2 4" id="KW-0479">Metal-binding</keyword>
<dbReference type="InterPro" id="IPR011042">
    <property type="entry name" value="6-blade_b-propeller_TolB-like"/>
</dbReference>
<keyword evidence="8" id="KW-1185">Reference proteome</keyword>
<dbReference type="Proteomes" id="UP000322699">
    <property type="component" value="Unassembled WGS sequence"/>
</dbReference>
<evidence type="ECO:0000256" key="5">
    <source>
        <dbReference type="SAM" id="MobiDB-lite"/>
    </source>
</evidence>
<keyword evidence="3 4" id="KW-0408">Iron</keyword>
<evidence type="ECO:0000256" key="3">
    <source>
        <dbReference type="ARBA" id="ARBA00023004"/>
    </source>
</evidence>
<dbReference type="PROSITE" id="PS51007">
    <property type="entry name" value="CYTC"/>
    <property type="match status" value="1"/>
</dbReference>
<reference evidence="7 8" key="1">
    <citation type="submission" date="2019-08" db="EMBL/GenBank/DDBJ databases">
        <title>Deep-cultivation of Planctomycetes and their phenomic and genomic characterization uncovers novel biology.</title>
        <authorList>
            <person name="Wiegand S."/>
            <person name="Jogler M."/>
            <person name="Boedeker C."/>
            <person name="Pinto D."/>
            <person name="Vollmers J."/>
            <person name="Rivas-Marin E."/>
            <person name="Kohn T."/>
            <person name="Peeters S.H."/>
            <person name="Heuer A."/>
            <person name="Rast P."/>
            <person name="Oberbeckmann S."/>
            <person name="Bunk B."/>
            <person name="Jeske O."/>
            <person name="Meyerdierks A."/>
            <person name="Storesund J.E."/>
            <person name="Kallscheuer N."/>
            <person name="Luecker S."/>
            <person name="Lage O.M."/>
            <person name="Pohl T."/>
            <person name="Merkel B.J."/>
            <person name="Hornburger P."/>
            <person name="Mueller R.-W."/>
            <person name="Bruemmer F."/>
            <person name="Labrenz M."/>
            <person name="Spormann A.M."/>
            <person name="Op Den Camp H."/>
            <person name="Overmann J."/>
            <person name="Amann R."/>
            <person name="Jetten M.S.M."/>
            <person name="Mascher T."/>
            <person name="Medema M.H."/>
            <person name="Devos D.P."/>
            <person name="Kaster A.-K."/>
            <person name="Ovreas L."/>
            <person name="Rohde M."/>
            <person name="Galperin M.Y."/>
            <person name="Jogler C."/>
        </authorList>
    </citation>
    <scope>NUCLEOTIDE SEQUENCE [LARGE SCALE GENOMIC DNA]</scope>
    <source>
        <strain evidence="7 8">LF1</strain>
    </source>
</reference>
<keyword evidence="1 4" id="KW-0349">Heme</keyword>
<dbReference type="GO" id="GO:0046872">
    <property type="term" value="F:metal ion binding"/>
    <property type="evidence" value="ECO:0007669"/>
    <property type="project" value="UniProtKB-KW"/>
</dbReference>
<dbReference type="SUPFAM" id="SSF49785">
    <property type="entry name" value="Galactose-binding domain-like"/>
    <property type="match status" value="1"/>
</dbReference>
<dbReference type="PANTHER" id="PTHR33546:SF1">
    <property type="entry name" value="LARGE, MULTIFUNCTIONAL SECRETED PROTEIN"/>
    <property type="match status" value="1"/>
</dbReference>
<dbReference type="GO" id="GO:0020037">
    <property type="term" value="F:heme binding"/>
    <property type="evidence" value="ECO:0007669"/>
    <property type="project" value="InterPro"/>
</dbReference>
<feature type="region of interest" description="Disordered" evidence="5">
    <location>
        <begin position="203"/>
        <end position="256"/>
    </location>
</feature>
<name>A0A5B1CIH5_9BACT</name>
<evidence type="ECO:0000256" key="4">
    <source>
        <dbReference type="PROSITE-ProRule" id="PRU00433"/>
    </source>
</evidence>
<feature type="domain" description="Cytochrome c" evidence="6">
    <location>
        <begin position="1192"/>
        <end position="1327"/>
    </location>
</feature>
<evidence type="ECO:0000313" key="7">
    <source>
        <dbReference type="EMBL" id="KAA1260061.1"/>
    </source>
</evidence>
<evidence type="ECO:0000256" key="2">
    <source>
        <dbReference type="ARBA" id="ARBA00022723"/>
    </source>
</evidence>